<organism evidence="1 2">
    <name type="scientific">Phenylobacterium soli</name>
    <dbReference type="NCBI Taxonomy" id="2170551"/>
    <lineage>
        <taxon>Bacteria</taxon>
        <taxon>Pseudomonadati</taxon>
        <taxon>Pseudomonadota</taxon>
        <taxon>Alphaproteobacteria</taxon>
        <taxon>Caulobacterales</taxon>
        <taxon>Caulobacteraceae</taxon>
        <taxon>Phenylobacterium</taxon>
    </lineage>
</organism>
<accession>A0A328AAN0</accession>
<gene>
    <name evidence="1" type="ORF">DJ017_17440</name>
</gene>
<evidence type="ECO:0000313" key="1">
    <source>
        <dbReference type="EMBL" id="RAK51619.1"/>
    </source>
</evidence>
<dbReference type="EMBL" id="QFYQ01000002">
    <property type="protein sequence ID" value="RAK51619.1"/>
    <property type="molecule type" value="Genomic_DNA"/>
</dbReference>
<sequence>MSVKLTRAMLGTLRELASFDGNNRCYWFRPVSCAQLAELGLAETYTPPSVAERPRMKKRPYRITAAGRAALKDTSDDR</sequence>
<dbReference type="AlphaFoldDB" id="A0A328AAN0"/>
<protein>
    <submittedName>
        <fullName evidence="1">Uncharacterized protein</fullName>
    </submittedName>
</protein>
<dbReference type="Proteomes" id="UP000249254">
    <property type="component" value="Unassembled WGS sequence"/>
</dbReference>
<keyword evidence="2" id="KW-1185">Reference proteome</keyword>
<name>A0A328AAN0_9CAUL</name>
<evidence type="ECO:0000313" key="2">
    <source>
        <dbReference type="Proteomes" id="UP000249254"/>
    </source>
</evidence>
<dbReference type="RefSeq" id="WP_111530181.1">
    <property type="nucleotide sequence ID" value="NZ_QFYQ01000002.1"/>
</dbReference>
<reference evidence="2" key="1">
    <citation type="submission" date="2018-05" db="EMBL/GenBank/DDBJ databases">
        <authorList>
            <person name="Li X."/>
        </authorList>
    </citation>
    <scope>NUCLEOTIDE SEQUENCE [LARGE SCALE GENOMIC DNA]</scope>
    <source>
        <strain evidence="2">LX32</strain>
    </source>
</reference>
<comment type="caution">
    <text evidence="1">The sequence shown here is derived from an EMBL/GenBank/DDBJ whole genome shotgun (WGS) entry which is preliminary data.</text>
</comment>
<proteinExistence type="predicted"/>